<dbReference type="Gene3D" id="3.30.559.30">
    <property type="entry name" value="Nonribosomal peptide synthetase, condensation domain"/>
    <property type="match status" value="1"/>
</dbReference>
<dbReference type="InterPro" id="IPR045851">
    <property type="entry name" value="AMP-bd_C_sf"/>
</dbReference>
<dbReference type="SUPFAM" id="SSF56801">
    <property type="entry name" value="Acetyl-CoA synthetase-like"/>
    <property type="match status" value="1"/>
</dbReference>
<dbReference type="Proteomes" id="UP000306628">
    <property type="component" value="Unassembled WGS sequence"/>
</dbReference>
<dbReference type="CDD" id="cd02440">
    <property type="entry name" value="AdoMet_MTases"/>
    <property type="match status" value="1"/>
</dbReference>
<dbReference type="Gene3D" id="3.40.50.980">
    <property type="match status" value="2"/>
</dbReference>
<dbReference type="InterPro" id="IPR020806">
    <property type="entry name" value="PKS_PP-bd"/>
</dbReference>
<dbReference type="GO" id="GO:0043041">
    <property type="term" value="P:amino acid activation for nonribosomal peptide biosynthetic process"/>
    <property type="evidence" value="ECO:0007669"/>
    <property type="project" value="TreeGrafter"/>
</dbReference>
<dbReference type="FunFam" id="3.40.50.12780:FF:000012">
    <property type="entry name" value="Non-ribosomal peptide synthetase"/>
    <property type="match status" value="1"/>
</dbReference>
<dbReference type="PANTHER" id="PTHR45527">
    <property type="entry name" value="NONRIBOSOMAL PEPTIDE SYNTHETASE"/>
    <property type="match status" value="1"/>
</dbReference>
<dbReference type="InterPro" id="IPR020845">
    <property type="entry name" value="AMP-binding_CS"/>
</dbReference>
<feature type="domain" description="Carrier" evidence="5">
    <location>
        <begin position="996"/>
        <end position="1071"/>
    </location>
</feature>
<dbReference type="InterPro" id="IPR029063">
    <property type="entry name" value="SAM-dependent_MTases_sf"/>
</dbReference>
<evidence type="ECO:0000313" key="6">
    <source>
        <dbReference type="EMBL" id="TMR15751.1"/>
    </source>
</evidence>
<dbReference type="Pfam" id="PF00668">
    <property type="entry name" value="Condensation"/>
    <property type="match status" value="1"/>
</dbReference>
<feature type="non-terminal residue" evidence="6">
    <location>
        <position position="1297"/>
    </location>
</feature>
<dbReference type="Pfam" id="PF00501">
    <property type="entry name" value="AMP-binding"/>
    <property type="match status" value="1"/>
</dbReference>
<dbReference type="FunFam" id="3.40.50.980:FF:000001">
    <property type="entry name" value="Non-ribosomal peptide synthetase"/>
    <property type="match status" value="1"/>
</dbReference>
<keyword evidence="2" id="KW-0596">Phosphopantetheine</keyword>
<dbReference type="PROSITE" id="PS00455">
    <property type="entry name" value="AMP_BINDING"/>
    <property type="match status" value="1"/>
</dbReference>
<dbReference type="PROSITE" id="PS50075">
    <property type="entry name" value="CARRIER"/>
    <property type="match status" value="1"/>
</dbReference>
<evidence type="ECO:0000256" key="1">
    <source>
        <dbReference type="ARBA" id="ARBA00001957"/>
    </source>
</evidence>
<protein>
    <submittedName>
        <fullName evidence="6">Amino acid adenylation domain-containing protein</fullName>
    </submittedName>
</protein>
<comment type="cofactor">
    <cofactor evidence="1">
        <name>pantetheine 4'-phosphate</name>
        <dbReference type="ChEBI" id="CHEBI:47942"/>
    </cofactor>
</comment>
<dbReference type="Gene3D" id="3.30.559.10">
    <property type="entry name" value="Chloramphenicol acetyltransferase-like domain"/>
    <property type="match status" value="1"/>
</dbReference>
<dbReference type="InterPro" id="IPR001242">
    <property type="entry name" value="Condensation_dom"/>
</dbReference>
<evidence type="ECO:0000313" key="7">
    <source>
        <dbReference type="Proteomes" id="UP000306628"/>
    </source>
</evidence>
<dbReference type="Gene3D" id="2.30.38.10">
    <property type="entry name" value="Luciferase, Domain 3"/>
    <property type="match status" value="1"/>
</dbReference>
<dbReference type="GO" id="GO:0003824">
    <property type="term" value="F:catalytic activity"/>
    <property type="evidence" value="ECO:0007669"/>
    <property type="project" value="InterPro"/>
</dbReference>
<keyword evidence="3" id="KW-0597">Phosphoprotein</keyword>
<dbReference type="GO" id="GO:0005829">
    <property type="term" value="C:cytosol"/>
    <property type="evidence" value="ECO:0007669"/>
    <property type="project" value="TreeGrafter"/>
</dbReference>
<dbReference type="Pfam" id="PF00550">
    <property type="entry name" value="PP-binding"/>
    <property type="match status" value="1"/>
</dbReference>
<proteinExistence type="predicted"/>
<dbReference type="FunFam" id="2.30.38.10:FF:000001">
    <property type="entry name" value="Non-ribosomal peptide synthetase PvdI"/>
    <property type="match status" value="1"/>
</dbReference>
<dbReference type="InterPro" id="IPR036736">
    <property type="entry name" value="ACP-like_sf"/>
</dbReference>
<dbReference type="Gene3D" id="3.30.300.30">
    <property type="match status" value="2"/>
</dbReference>
<dbReference type="SMART" id="SM00823">
    <property type="entry name" value="PKS_PP"/>
    <property type="match status" value="1"/>
</dbReference>
<evidence type="ECO:0000256" key="3">
    <source>
        <dbReference type="ARBA" id="ARBA00022553"/>
    </source>
</evidence>
<dbReference type="FunFam" id="1.10.1200.10:FF:000016">
    <property type="entry name" value="Non-ribosomal peptide synthase"/>
    <property type="match status" value="1"/>
</dbReference>
<dbReference type="InterPro" id="IPR013217">
    <property type="entry name" value="Methyltransf_12"/>
</dbReference>
<evidence type="ECO:0000256" key="2">
    <source>
        <dbReference type="ARBA" id="ARBA00022450"/>
    </source>
</evidence>
<evidence type="ECO:0000256" key="4">
    <source>
        <dbReference type="ARBA" id="ARBA00022737"/>
    </source>
</evidence>
<keyword evidence="7" id="KW-1185">Reference proteome</keyword>
<dbReference type="GO" id="GO:0031177">
    <property type="term" value="F:phosphopantetheine binding"/>
    <property type="evidence" value="ECO:0007669"/>
    <property type="project" value="InterPro"/>
</dbReference>
<dbReference type="OrthoDB" id="3802848at2"/>
<evidence type="ECO:0000259" key="5">
    <source>
        <dbReference type="PROSITE" id="PS50075"/>
    </source>
</evidence>
<accession>A0A5S4FDJ8</accession>
<reference evidence="6 7" key="1">
    <citation type="submission" date="2019-05" db="EMBL/GenBank/DDBJ databases">
        <title>Draft genome sequence of Nonomuraea zeae DSM 100528.</title>
        <authorList>
            <person name="Saricaoglu S."/>
            <person name="Isik K."/>
        </authorList>
    </citation>
    <scope>NUCLEOTIDE SEQUENCE [LARGE SCALE GENOMIC DNA]</scope>
    <source>
        <strain evidence="6 7">DSM 100528</strain>
    </source>
</reference>
<dbReference type="Gene3D" id="1.10.1200.10">
    <property type="entry name" value="ACP-like"/>
    <property type="match status" value="1"/>
</dbReference>
<dbReference type="EMBL" id="VCKX01000390">
    <property type="protein sequence ID" value="TMR15751.1"/>
    <property type="molecule type" value="Genomic_DNA"/>
</dbReference>
<dbReference type="SUPFAM" id="SSF47336">
    <property type="entry name" value="ACP-like"/>
    <property type="match status" value="1"/>
</dbReference>
<name>A0A5S4FDJ8_9ACTN</name>
<dbReference type="InterPro" id="IPR006162">
    <property type="entry name" value="Ppantetheine_attach_site"/>
</dbReference>
<organism evidence="6 7">
    <name type="scientific">Nonomuraea zeae</name>
    <dbReference type="NCBI Taxonomy" id="1642303"/>
    <lineage>
        <taxon>Bacteria</taxon>
        <taxon>Bacillati</taxon>
        <taxon>Actinomycetota</taxon>
        <taxon>Actinomycetes</taxon>
        <taxon>Streptosporangiales</taxon>
        <taxon>Streptosporangiaceae</taxon>
        <taxon>Nonomuraea</taxon>
    </lineage>
</organism>
<dbReference type="GO" id="GO:0072330">
    <property type="term" value="P:monocarboxylic acid biosynthetic process"/>
    <property type="evidence" value="ECO:0007669"/>
    <property type="project" value="UniProtKB-ARBA"/>
</dbReference>
<keyword evidence="4" id="KW-0677">Repeat</keyword>
<dbReference type="Pfam" id="PF08242">
    <property type="entry name" value="Methyltransf_12"/>
    <property type="match status" value="1"/>
</dbReference>
<dbReference type="InterPro" id="IPR000873">
    <property type="entry name" value="AMP-dep_synth/lig_dom"/>
</dbReference>
<dbReference type="PANTHER" id="PTHR45527:SF1">
    <property type="entry name" value="FATTY ACID SYNTHASE"/>
    <property type="match status" value="1"/>
</dbReference>
<dbReference type="GO" id="GO:0008610">
    <property type="term" value="P:lipid biosynthetic process"/>
    <property type="evidence" value="ECO:0007669"/>
    <property type="project" value="UniProtKB-ARBA"/>
</dbReference>
<dbReference type="InterPro" id="IPR009081">
    <property type="entry name" value="PP-bd_ACP"/>
</dbReference>
<dbReference type="SUPFAM" id="SSF53335">
    <property type="entry name" value="S-adenosyl-L-methionine-dependent methyltransferases"/>
    <property type="match status" value="1"/>
</dbReference>
<dbReference type="InterPro" id="IPR010071">
    <property type="entry name" value="AA_adenyl_dom"/>
</dbReference>
<dbReference type="Gene3D" id="3.40.50.150">
    <property type="entry name" value="Vaccinia Virus protein VP39"/>
    <property type="match status" value="1"/>
</dbReference>
<dbReference type="InterPro" id="IPR023213">
    <property type="entry name" value="CAT-like_dom_sf"/>
</dbReference>
<sequence>MPTAESTDQAGIATCCERTTESYQAAVVLAIMQTLRDAPTTRPIDGSYRVASRRRQIFIVRQRSPQKCYQFQPRGMHMLREDQGIPSVPGTCVPELLEEQATRTPNGVAVVFGDAKLTYAELNARANRLARHLIAEGIGPEDLVALMLPRGPELIVALLGILKSGAAYLPIDPDQPAERNALVIDDARPRYLLTTTDIASAAGTYGLPHLMVDQTALDDLRPATDPTNADRVMALTSANPAYVIYTSGSTGRPKGVVVPHGALVNFLADMRTRFAPGPADHVLAVTTIAFDIAAVEIYLPLISGARVVLAAKDVVRDPHRLGALIADSGITIAQATPSLWHALLSTDPAIAHGVRVLVGGEALPPSLAATMVEHAAEVTNLYGPTETTVWSTSAAVTSSVAPVSIGGPIRKTLANVLDSDLRPVPPGVPGELYIAGAGVTRGYHRKPVLTAERFVADPFGPPGTRMYRTGDLASWRPDGQLDFLGRVDHQVKIRGFRIELGEIENVLTTHDDVDQAVVTVREDRPGDKRVIAHVVPAVNQAPENDLRDRQAMYDSTYATADGPFGDDFGIWVSSYDRKPIPLEDMREWRDAAVAHIRELQPQRVLDVGVGTGLVLARLAPECEAYWGTDFSAAAIGHLGERIADRPELAGHVRLLAQPAHVITGLPEQFFDTVVLNSVVQYFPSVRYLLEVLEQAVDLLAPGGSVFVGDVRNLRLLPHLQIGVRSVHTTDATQLRNAIDRAVAHEEELLLDPEFFTLLPRVIPAIGGVDVRVKRASYDNELSRYRYDVVLHKKPAVELTSLADAPTVRWIDDVEDVAALAERLASRRPVQLRVAGVPNRRTSRESAALRALELGGTAADAARELNRDEPAGLDPEVFHALGDELSYRVAVTWSPSTVDGSVDVLFYDSSAGIIPVDLYPGAEGDLERLASYANDPASTAKVGSMVSELRAFAAARLPDYMVPAAFVVMDALPLNANGKVDRRALPAPEFMVVDGRAPRSPREEILCGLFAEVLGVDRVGVYDAFFELGGHSLLATRLISRIRSVLGVEVSVGQVFEHPTVAELARSLETALDARPAVTAQPRPDTIALSHAQQRLWFLNQIEGPDATYNVPLVLRLTGPLNTTALHQALNDLIARHESLRTIFPDVDGRPHQVVLHPEQLTTILTTAQATEDDLDAQLNTLVSQGFDLATEIPLRTTLFTLNPQQHLLVLLTHHIASDGWSLTPLADDLTTAYNRRAHGHEPTWTALPVQYADYALWQRHWLGDPADPTSVIAEQAAYWTTTLADLPEELPLPTDRP</sequence>
<dbReference type="NCBIfam" id="TIGR01733">
    <property type="entry name" value="AA-adenyl-dom"/>
    <property type="match status" value="1"/>
</dbReference>
<dbReference type="SUPFAM" id="SSF52777">
    <property type="entry name" value="CoA-dependent acyltransferases"/>
    <property type="match status" value="1"/>
</dbReference>
<dbReference type="PROSITE" id="PS00012">
    <property type="entry name" value="PHOSPHOPANTETHEINE"/>
    <property type="match status" value="1"/>
</dbReference>
<gene>
    <name evidence="6" type="ORF">ETD85_55965</name>
</gene>
<dbReference type="GO" id="GO:0009403">
    <property type="term" value="P:toxin biosynthetic process"/>
    <property type="evidence" value="ECO:0007669"/>
    <property type="project" value="UniProtKB-ARBA"/>
</dbReference>
<dbReference type="FunFam" id="3.30.559.10:FF:000012">
    <property type="entry name" value="Non-ribosomal peptide synthetase"/>
    <property type="match status" value="1"/>
</dbReference>
<comment type="caution">
    <text evidence="6">The sequence shown here is derived from an EMBL/GenBank/DDBJ whole genome shotgun (WGS) entry which is preliminary data.</text>
</comment>